<reference evidence="3 4" key="1">
    <citation type="submission" date="2017-11" db="EMBL/GenBank/DDBJ databases">
        <title>Draft genome sequence of magnetotactic bacterium Magnetospirillum kuznetsovii LBB-42.</title>
        <authorList>
            <person name="Grouzdev D.S."/>
            <person name="Rysina M.S."/>
            <person name="Baslerov R.V."/>
            <person name="Koziaeva V."/>
        </authorList>
    </citation>
    <scope>NUCLEOTIDE SEQUENCE [LARGE SCALE GENOMIC DNA]</scope>
    <source>
        <strain evidence="3 4">LBB-42</strain>
    </source>
</reference>
<dbReference type="OrthoDB" id="9797176at2"/>
<dbReference type="GO" id="GO:0003723">
    <property type="term" value="F:RNA binding"/>
    <property type="evidence" value="ECO:0007669"/>
    <property type="project" value="UniProtKB-KW"/>
</dbReference>
<keyword evidence="4" id="KW-1185">Reference proteome</keyword>
<dbReference type="SUPFAM" id="SSF55174">
    <property type="entry name" value="Alpha-L RNA-binding motif"/>
    <property type="match status" value="1"/>
</dbReference>
<dbReference type="RefSeq" id="WP_112142803.1">
    <property type="nucleotide sequence ID" value="NZ_PGTO01000003.1"/>
</dbReference>
<dbReference type="InterPro" id="IPR036986">
    <property type="entry name" value="S4_RNA-bd_sf"/>
</dbReference>
<organism evidence="3 4">
    <name type="scientific">Paramagnetospirillum kuznetsovii</name>
    <dbReference type="NCBI Taxonomy" id="2053833"/>
    <lineage>
        <taxon>Bacteria</taxon>
        <taxon>Pseudomonadati</taxon>
        <taxon>Pseudomonadota</taxon>
        <taxon>Alphaproteobacteria</taxon>
        <taxon>Rhodospirillales</taxon>
        <taxon>Magnetospirillaceae</taxon>
        <taxon>Paramagnetospirillum</taxon>
    </lineage>
</organism>
<protein>
    <submittedName>
        <fullName evidence="3">Heat-shock protein</fullName>
    </submittedName>
</protein>
<proteinExistence type="predicted"/>
<evidence type="ECO:0000259" key="2">
    <source>
        <dbReference type="SMART" id="SM00363"/>
    </source>
</evidence>
<accession>A0A364P0P0</accession>
<dbReference type="Proteomes" id="UP000251075">
    <property type="component" value="Unassembled WGS sequence"/>
</dbReference>
<dbReference type="CDD" id="cd00165">
    <property type="entry name" value="S4"/>
    <property type="match status" value="1"/>
</dbReference>
<feature type="domain" description="RNA-binding S4" evidence="2">
    <location>
        <begin position="5"/>
        <end position="70"/>
    </location>
</feature>
<evidence type="ECO:0000313" key="4">
    <source>
        <dbReference type="Proteomes" id="UP000251075"/>
    </source>
</evidence>
<dbReference type="AlphaFoldDB" id="A0A364P0P0"/>
<evidence type="ECO:0000256" key="1">
    <source>
        <dbReference type="PROSITE-ProRule" id="PRU00182"/>
    </source>
</evidence>
<dbReference type="PROSITE" id="PS50889">
    <property type="entry name" value="S4"/>
    <property type="match status" value="1"/>
</dbReference>
<dbReference type="Pfam" id="PF01479">
    <property type="entry name" value="S4"/>
    <property type="match status" value="1"/>
</dbReference>
<dbReference type="SMART" id="SM00363">
    <property type="entry name" value="S4"/>
    <property type="match status" value="1"/>
</dbReference>
<evidence type="ECO:0000313" key="3">
    <source>
        <dbReference type="EMBL" id="RAU22820.1"/>
    </source>
</evidence>
<keyword evidence="1" id="KW-0694">RNA-binding</keyword>
<dbReference type="InterPro" id="IPR002942">
    <property type="entry name" value="S4_RNA-bd"/>
</dbReference>
<gene>
    <name evidence="3" type="ORF">CU669_05375</name>
</gene>
<dbReference type="Gene3D" id="3.10.290.10">
    <property type="entry name" value="RNA-binding S4 domain"/>
    <property type="match status" value="1"/>
</dbReference>
<dbReference type="EMBL" id="PGTO01000003">
    <property type="protein sequence ID" value="RAU22820.1"/>
    <property type="molecule type" value="Genomic_DNA"/>
</dbReference>
<name>A0A364P0P0_9PROT</name>
<comment type="caution">
    <text evidence="3">The sequence shown here is derived from an EMBL/GenBank/DDBJ whole genome shotgun (WGS) entry which is preliminary data.</text>
</comment>
<sequence>MSDGLRIDKWLFFARFFKSRSLAATIAESGETILNGQVVSKAAQTVKAGDELIFFTGPRRRRVRVLALGTARRPAPEARTLYEELT</sequence>